<reference evidence="2" key="2">
    <citation type="submission" date="2023-05" db="EMBL/GenBank/DDBJ databases">
        <authorList>
            <consortium name="Lawrence Berkeley National Laboratory"/>
            <person name="Steindorff A."/>
            <person name="Hensen N."/>
            <person name="Bonometti L."/>
            <person name="Westerberg I."/>
            <person name="Brannstrom I.O."/>
            <person name="Guillou S."/>
            <person name="Cros-Aarteil S."/>
            <person name="Calhoun S."/>
            <person name="Haridas S."/>
            <person name="Kuo A."/>
            <person name="Mondo S."/>
            <person name="Pangilinan J."/>
            <person name="Riley R."/>
            <person name="Labutti K."/>
            <person name="Andreopoulos B."/>
            <person name="Lipzen A."/>
            <person name="Chen C."/>
            <person name="Yanf M."/>
            <person name="Daum C."/>
            <person name="Ng V."/>
            <person name="Clum A."/>
            <person name="Ohm R."/>
            <person name="Martin F."/>
            <person name="Silar P."/>
            <person name="Natvig D."/>
            <person name="Lalanne C."/>
            <person name="Gautier V."/>
            <person name="Ament-Velasquez S.L."/>
            <person name="Kruys A."/>
            <person name="Hutchinson M.I."/>
            <person name="Powell A.J."/>
            <person name="Barry K."/>
            <person name="Miller A.N."/>
            <person name="Grigoriev I.V."/>
            <person name="Debuchy R."/>
            <person name="Gladieux P."/>
            <person name="Thoren M.H."/>
            <person name="Johannesson H."/>
        </authorList>
    </citation>
    <scope>NUCLEOTIDE SEQUENCE</scope>
    <source>
        <strain evidence="2">CBS 508.74</strain>
    </source>
</reference>
<dbReference type="AlphaFoldDB" id="A0AAN6YT80"/>
<dbReference type="EMBL" id="MU853342">
    <property type="protein sequence ID" value="KAK4112479.1"/>
    <property type="molecule type" value="Genomic_DNA"/>
</dbReference>
<dbReference type="Proteomes" id="UP001302812">
    <property type="component" value="Unassembled WGS sequence"/>
</dbReference>
<evidence type="ECO:0000313" key="2">
    <source>
        <dbReference type="EMBL" id="KAK4112479.1"/>
    </source>
</evidence>
<name>A0AAN6YT80_9PEZI</name>
<accession>A0AAN6YT80</accession>
<dbReference type="GeneID" id="89942463"/>
<proteinExistence type="predicted"/>
<keyword evidence="3" id="KW-1185">Reference proteome</keyword>
<dbReference type="RefSeq" id="XP_064670049.1">
    <property type="nucleotide sequence ID" value="XM_064818337.1"/>
</dbReference>
<gene>
    <name evidence="2" type="ORF">N656DRAFT_805843</name>
</gene>
<sequence length="117" mass="12743">MHFSKLLISAAAVFLQGSLAVNVLVYSGHDCTGTETNVAVDNGAACHGTVPRFKSYKENGWGPGNGQRIAFYQSGTCATESFLYDTYSHDGDYFHSHKCYNINGHSVSDYAASMKLY</sequence>
<reference evidence="2" key="1">
    <citation type="journal article" date="2023" name="Mol. Phylogenet. Evol.">
        <title>Genome-scale phylogeny and comparative genomics of the fungal order Sordariales.</title>
        <authorList>
            <person name="Hensen N."/>
            <person name="Bonometti L."/>
            <person name="Westerberg I."/>
            <person name="Brannstrom I.O."/>
            <person name="Guillou S."/>
            <person name="Cros-Aarteil S."/>
            <person name="Calhoun S."/>
            <person name="Haridas S."/>
            <person name="Kuo A."/>
            <person name="Mondo S."/>
            <person name="Pangilinan J."/>
            <person name="Riley R."/>
            <person name="LaButti K."/>
            <person name="Andreopoulos B."/>
            <person name="Lipzen A."/>
            <person name="Chen C."/>
            <person name="Yan M."/>
            <person name="Daum C."/>
            <person name="Ng V."/>
            <person name="Clum A."/>
            <person name="Steindorff A."/>
            <person name="Ohm R.A."/>
            <person name="Martin F."/>
            <person name="Silar P."/>
            <person name="Natvig D.O."/>
            <person name="Lalanne C."/>
            <person name="Gautier V."/>
            <person name="Ament-Velasquez S.L."/>
            <person name="Kruys A."/>
            <person name="Hutchinson M.I."/>
            <person name="Powell A.J."/>
            <person name="Barry K."/>
            <person name="Miller A.N."/>
            <person name="Grigoriev I.V."/>
            <person name="Debuchy R."/>
            <person name="Gladieux P."/>
            <person name="Hiltunen Thoren M."/>
            <person name="Johannesson H."/>
        </authorList>
    </citation>
    <scope>NUCLEOTIDE SEQUENCE</scope>
    <source>
        <strain evidence="2">CBS 508.74</strain>
    </source>
</reference>
<keyword evidence="1" id="KW-0732">Signal</keyword>
<feature type="signal peptide" evidence="1">
    <location>
        <begin position="1"/>
        <end position="20"/>
    </location>
</feature>
<comment type="caution">
    <text evidence="2">The sequence shown here is derived from an EMBL/GenBank/DDBJ whole genome shotgun (WGS) entry which is preliminary data.</text>
</comment>
<organism evidence="2 3">
    <name type="scientific">Canariomyces notabilis</name>
    <dbReference type="NCBI Taxonomy" id="2074819"/>
    <lineage>
        <taxon>Eukaryota</taxon>
        <taxon>Fungi</taxon>
        <taxon>Dikarya</taxon>
        <taxon>Ascomycota</taxon>
        <taxon>Pezizomycotina</taxon>
        <taxon>Sordariomycetes</taxon>
        <taxon>Sordariomycetidae</taxon>
        <taxon>Sordariales</taxon>
        <taxon>Chaetomiaceae</taxon>
        <taxon>Canariomyces</taxon>
    </lineage>
</organism>
<protein>
    <submittedName>
        <fullName evidence="2">Uncharacterized protein</fullName>
    </submittedName>
</protein>
<feature type="chain" id="PRO_5042908055" evidence="1">
    <location>
        <begin position="21"/>
        <end position="117"/>
    </location>
</feature>
<evidence type="ECO:0000256" key="1">
    <source>
        <dbReference type="SAM" id="SignalP"/>
    </source>
</evidence>
<evidence type="ECO:0000313" key="3">
    <source>
        <dbReference type="Proteomes" id="UP001302812"/>
    </source>
</evidence>